<reference evidence="2" key="1">
    <citation type="submission" date="2006-08" db="EMBL/GenBank/DDBJ databases">
        <title>Complete sequence of Chromosome1 of Shewanella sp. MR-7.</title>
        <authorList>
            <consortium name="US DOE Joint Genome Institute"/>
            <person name="Copeland A."/>
            <person name="Lucas S."/>
            <person name="Lapidus A."/>
            <person name="Barry K."/>
            <person name="Detter J.C."/>
            <person name="Glavina del Rio T."/>
            <person name="Hammon N."/>
            <person name="Israni S."/>
            <person name="Dalin E."/>
            <person name="Tice H."/>
            <person name="Pitluck S."/>
            <person name="Kiss H."/>
            <person name="Brettin T."/>
            <person name="Bruce D."/>
            <person name="Han C."/>
            <person name="Tapia R."/>
            <person name="Gilna P."/>
            <person name="Schmutz J."/>
            <person name="Larimer F."/>
            <person name="Land M."/>
            <person name="Hauser L."/>
            <person name="Kyrpides N."/>
            <person name="Mikhailova N."/>
            <person name="Nealson K."/>
            <person name="Konstantinidis K."/>
            <person name="Klappenbach J."/>
            <person name="Tiedje J."/>
            <person name="Richardson P."/>
        </authorList>
    </citation>
    <scope>NUCLEOTIDE SEQUENCE</scope>
    <source>
        <strain evidence="2">MR-7</strain>
    </source>
</reference>
<protein>
    <submittedName>
        <fullName evidence="2">Uncharacterized protein</fullName>
    </submittedName>
</protein>
<dbReference type="KEGG" id="shm:Shewmr7_1042"/>
<accession>Q0HXW4</accession>
<dbReference type="AlphaFoldDB" id="Q0HXW4"/>
<evidence type="ECO:0000313" key="2">
    <source>
        <dbReference type="EMBL" id="ABI42041.1"/>
    </source>
</evidence>
<feature type="coiled-coil region" evidence="1">
    <location>
        <begin position="110"/>
        <end position="137"/>
    </location>
</feature>
<dbReference type="EMBL" id="CP000444">
    <property type="protein sequence ID" value="ABI42041.1"/>
    <property type="molecule type" value="Genomic_DNA"/>
</dbReference>
<dbReference type="HOGENOM" id="CLU_841716_0_0_6"/>
<sequence length="330" mass="38738">MLNTLDTPIFENYKLISNVNRYRNIITTQLAAIEARTQRAEQIWKTKNIINQLPQQVIKGTHSPQIAFDTLNRIKTKSQVAISSILLLRAIDRSTRKVEKITKEQEETSLRLKQEQYEREQALQRQAEQNKRRVSNEVHIFINQLNTTGFTEMPISSSYDEIKFRRLQHECNQQELHELRFNIEQAYSQAYTNLKDTYLLTHFPLTSSGWNANTNFTTELNKLFGWQRNVFYTKSVADKQGAMKKSWCAELLTYFIHTVLYELDELYQELHGEPHIDQVIQVKKYGGTHARRLTYILKMIINQGSLITSDDKAKANWLKKLVLQKSLVNR</sequence>
<evidence type="ECO:0000256" key="1">
    <source>
        <dbReference type="SAM" id="Coils"/>
    </source>
</evidence>
<keyword evidence="1" id="KW-0175">Coiled coil</keyword>
<organism evidence="2">
    <name type="scientific">Shewanella sp. (strain MR-7)</name>
    <dbReference type="NCBI Taxonomy" id="60481"/>
    <lineage>
        <taxon>Bacteria</taxon>
        <taxon>Pseudomonadati</taxon>
        <taxon>Pseudomonadota</taxon>
        <taxon>Gammaproteobacteria</taxon>
        <taxon>Alteromonadales</taxon>
        <taxon>Shewanellaceae</taxon>
        <taxon>Shewanella</taxon>
    </lineage>
</organism>
<name>Q0HXW4_SHESR</name>
<proteinExistence type="predicted"/>
<gene>
    <name evidence="2" type="ordered locus">Shewmr7_1042</name>
</gene>